<evidence type="ECO:0000313" key="3">
    <source>
        <dbReference type="Proteomes" id="UP000186303"/>
    </source>
</evidence>
<dbReference type="Pfam" id="PF01380">
    <property type="entry name" value="SIS"/>
    <property type="match status" value="1"/>
</dbReference>
<gene>
    <name evidence="2" type="ORF">MSYG_2544</name>
</gene>
<feature type="domain" description="SIS" evidence="1">
    <location>
        <begin position="58"/>
        <end position="214"/>
    </location>
</feature>
<evidence type="ECO:0000259" key="1">
    <source>
        <dbReference type="PROSITE" id="PS51464"/>
    </source>
</evidence>
<dbReference type="PANTHER" id="PTHR38418">
    <property type="entry name" value="SUGAR ISOMERASE, KPSF/GUTQ (AFU_ORTHOLOGUE AFUA_6G08860)"/>
    <property type="match status" value="1"/>
</dbReference>
<dbReference type="InterPro" id="IPR046348">
    <property type="entry name" value="SIS_dom_sf"/>
</dbReference>
<dbReference type="CDD" id="cd05014">
    <property type="entry name" value="SIS_Kpsf"/>
    <property type="match status" value="1"/>
</dbReference>
<protein>
    <recommendedName>
        <fullName evidence="1">SIS domain-containing protein</fullName>
    </recommendedName>
</protein>
<evidence type="ECO:0000313" key="2">
    <source>
        <dbReference type="EMBL" id="SHO78202.1"/>
    </source>
</evidence>
<dbReference type="GO" id="GO:1901135">
    <property type="term" value="P:carbohydrate derivative metabolic process"/>
    <property type="evidence" value="ECO:0007669"/>
    <property type="project" value="InterPro"/>
</dbReference>
<dbReference type="PROSITE" id="PS51464">
    <property type="entry name" value="SIS"/>
    <property type="match status" value="1"/>
</dbReference>
<name>A0A1M8A703_MALS4</name>
<dbReference type="VEuPathDB" id="FungiDB:MSYG_2544"/>
<dbReference type="OMA" id="MTANEHA"/>
<dbReference type="Proteomes" id="UP000186303">
    <property type="component" value="Chromosome 4"/>
</dbReference>
<dbReference type="InterPro" id="IPR001347">
    <property type="entry name" value="SIS_dom"/>
</dbReference>
<sequence length="253" mass="26986">MNGNVAAGSHILTKAALRKGMELAQMVLQREAAALQAQANKLCAQQAVQDRLQEALYISAKYTQDMQGKMVLVGVGKSGLVARKIAATLTSVGVPAIYLHPIESMHGDLGLVIPGSDVIMVLSYSGNTPEIHAFLQLEQVQKCTRIVMTANASSALIPLADVWLDCSAAEPLKDTKSSTESEAWPAIPAPTSSTTLMMALGDAFALALVQIQGLTCTTFAKNHPGGHLGKILKEYQPADHRDIGEVSRVKREE</sequence>
<dbReference type="OrthoDB" id="1872003at2759"/>
<dbReference type="InterPro" id="IPR035474">
    <property type="entry name" value="SIS_Kpsf"/>
</dbReference>
<dbReference type="GO" id="GO:0097367">
    <property type="term" value="F:carbohydrate derivative binding"/>
    <property type="evidence" value="ECO:0007669"/>
    <property type="project" value="InterPro"/>
</dbReference>
<proteinExistence type="predicted"/>
<accession>A0A1M8A703</accession>
<dbReference type="EMBL" id="LT671824">
    <property type="protein sequence ID" value="SHO78202.1"/>
    <property type="molecule type" value="Genomic_DNA"/>
</dbReference>
<keyword evidence="3" id="KW-1185">Reference proteome</keyword>
<dbReference type="PANTHER" id="PTHR38418:SF2">
    <property type="entry name" value="SUGAR ISOMERASE, KPSF_GUTQ (AFU_ORTHOLOGUE AFUA_6G08860)"/>
    <property type="match status" value="1"/>
</dbReference>
<dbReference type="STRING" id="1230383.A0A1M8A703"/>
<organism evidence="2 3">
    <name type="scientific">Malassezia sympodialis (strain ATCC 42132)</name>
    <name type="common">Atopic eczema-associated yeast</name>
    <dbReference type="NCBI Taxonomy" id="1230383"/>
    <lineage>
        <taxon>Eukaryota</taxon>
        <taxon>Fungi</taxon>
        <taxon>Dikarya</taxon>
        <taxon>Basidiomycota</taxon>
        <taxon>Ustilaginomycotina</taxon>
        <taxon>Malasseziomycetes</taxon>
        <taxon>Malasseziales</taxon>
        <taxon>Malasseziaceae</taxon>
        <taxon>Malassezia</taxon>
    </lineage>
</organism>
<dbReference type="SUPFAM" id="SSF53697">
    <property type="entry name" value="SIS domain"/>
    <property type="match status" value="1"/>
</dbReference>
<reference evidence="3" key="1">
    <citation type="journal article" date="2017" name="Nucleic Acids Res.">
        <title>Proteogenomics produces comprehensive and highly accurate protein-coding gene annotation in a complete genome assembly of Malassezia sympodialis.</title>
        <authorList>
            <person name="Zhu Y."/>
            <person name="Engstroem P.G."/>
            <person name="Tellgren-Roth C."/>
            <person name="Baudo C.D."/>
            <person name="Kennell J.C."/>
            <person name="Sun S."/>
            <person name="Billmyre R.B."/>
            <person name="Schroeder M.S."/>
            <person name="Andersson A."/>
            <person name="Holm T."/>
            <person name="Sigurgeirsson B."/>
            <person name="Wu G."/>
            <person name="Sankaranarayanan S.R."/>
            <person name="Siddharthan R."/>
            <person name="Sanyal K."/>
            <person name="Lundeberg J."/>
            <person name="Nystedt B."/>
            <person name="Boekhout T."/>
            <person name="Dawson T.L. Jr."/>
            <person name="Heitman J."/>
            <person name="Scheynius A."/>
            <person name="Lehtioe J."/>
        </authorList>
    </citation>
    <scope>NUCLEOTIDE SEQUENCE [LARGE SCALE GENOMIC DNA]</scope>
    <source>
        <strain evidence="3">ATCC 42132</strain>
    </source>
</reference>
<dbReference type="AlphaFoldDB" id="A0A1M8A703"/>
<dbReference type="Gene3D" id="3.40.50.10490">
    <property type="entry name" value="Glucose-6-phosphate isomerase like protein, domain 1"/>
    <property type="match status" value="1"/>
</dbReference>